<comment type="caution">
    <text evidence="1">The sequence shown here is derived from an EMBL/GenBank/DDBJ whole genome shotgun (WGS) entry which is preliminary data.</text>
</comment>
<evidence type="ECO:0000313" key="2">
    <source>
        <dbReference type="Proteomes" id="UP001396334"/>
    </source>
</evidence>
<accession>A0ABR2TY78</accession>
<sequence length="147" mass="16472">MSLLQQFATAFTPAFSIPCPHSFYVSVSKHSFISCCSSQSQTTLFNGTFDNQIAERDEIPSACLAKEAWLPTLSIHSRTICRCSASSVLGQMIKGFCEVQIKPELKHAISSSKAGMQFIQMKFHEEFNNLGTLICFNRSIYLYFIAH</sequence>
<proteinExistence type="predicted"/>
<name>A0ABR2TY78_9ROSI</name>
<protein>
    <submittedName>
        <fullName evidence="1">Uncharacterized protein</fullName>
    </submittedName>
</protein>
<dbReference type="Proteomes" id="UP001396334">
    <property type="component" value="Unassembled WGS sequence"/>
</dbReference>
<reference evidence="1 2" key="1">
    <citation type="journal article" date="2024" name="G3 (Bethesda)">
        <title>Genome assembly of Hibiscus sabdariffa L. provides insights into metabolisms of medicinal natural products.</title>
        <authorList>
            <person name="Kim T."/>
        </authorList>
    </citation>
    <scope>NUCLEOTIDE SEQUENCE [LARGE SCALE GENOMIC DNA]</scope>
    <source>
        <strain evidence="1">TK-2024</strain>
        <tissue evidence="1">Old leaves</tissue>
    </source>
</reference>
<gene>
    <name evidence="1" type="ORF">V6N11_017512</name>
</gene>
<evidence type="ECO:0000313" key="1">
    <source>
        <dbReference type="EMBL" id="KAK9042438.1"/>
    </source>
</evidence>
<organism evidence="1 2">
    <name type="scientific">Hibiscus sabdariffa</name>
    <name type="common">roselle</name>
    <dbReference type="NCBI Taxonomy" id="183260"/>
    <lineage>
        <taxon>Eukaryota</taxon>
        <taxon>Viridiplantae</taxon>
        <taxon>Streptophyta</taxon>
        <taxon>Embryophyta</taxon>
        <taxon>Tracheophyta</taxon>
        <taxon>Spermatophyta</taxon>
        <taxon>Magnoliopsida</taxon>
        <taxon>eudicotyledons</taxon>
        <taxon>Gunneridae</taxon>
        <taxon>Pentapetalae</taxon>
        <taxon>rosids</taxon>
        <taxon>malvids</taxon>
        <taxon>Malvales</taxon>
        <taxon>Malvaceae</taxon>
        <taxon>Malvoideae</taxon>
        <taxon>Hibiscus</taxon>
    </lineage>
</organism>
<dbReference type="EMBL" id="JBBPBN010000004">
    <property type="protein sequence ID" value="KAK9042438.1"/>
    <property type="molecule type" value="Genomic_DNA"/>
</dbReference>
<keyword evidence="2" id="KW-1185">Reference proteome</keyword>